<reference evidence="1" key="1">
    <citation type="journal article" date="2015" name="Nature">
        <title>Complex archaea that bridge the gap between prokaryotes and eukaryotes.</title>
        <authorList>
            <person name="Spang A."/>
            <person name="Saw J.H."/>
            <person name="Jorgensen S.L."/>
            <person name="Zaremba-Niedzwiedzka K."/>
            <person name="Martijn J."/>
            <person name="Lind A.E."/>
            <person name="van Eijk R."/>
            <person name="Schleper C."/>
            <person name="Guy L."/>
            <person name="Ettema T.J."/>
        </authorList>
    </citation>
    <scope>NUCLEOTIDE SEQUENCE</scope>
</reference>
<dbReference type="EMBL" id="LAZR01025285">
    <property type="protein sequence ID" value="KKL72405.1"/>
    <property type="molecule type" value="Genomic_DNA"/>
</dbReference>
<accession>A0A0F9GSR0</accession>
<gene>
    <name evidence="1" type="ORF">LCGC14_2085240</name>
</gene>
<evidence type="ECO:0000313" key="1">
    <source>
        <dbReference type="EMBL" id="KKL72405.1"/>
    </source>
</evidence>
<comment type="caution">
    <text evidence="1">The sequence shown here is derived from an EMBL/GenBank/DDBJ whole genome shotgun (WGS) entry which is preliminary data.</text>
</comment>
<proteinExistence type="predicted"/>
<protein>
    <submittedName>
        <fullName evidence="1">Uncharacterized protein</fullName>
    </submittedName>
</protein>
<dbReference type="AlphaFoldDB" id="A0A0F9GSR0"/>
<sequence length="106" mass="12487">MRAFTFKSKGATIDFQKLEGKDKVRVLNLMNELQEFFFVFLARAKDGTQFSILLSRFKHSFETLQYSFKEHNGFFDEFADSIGMFVGYLSEEVAQFCSQIKISRYY</sequence>
<organism evidence="1">
    <name type="scientific">marine sediment metagenome</name>
    <dbReference type="NCBI Taxonomy" id="412755"/>
    <lineage>
        <taxon>unclassified sequences</taxon>
        <taxon>metagenomes</taxon>
        <taxon>ecological metagenomes</taxon>
    </lineage>
</organism>
<name>A0A0F9GSR0_9ZZZZ</name>